<comment type="caution">
    <text evidence="2">The sequence shown here is derived from an EMBL/GenBank/DDBJ whole genome shotgun (WGS) entry which is preliminary data.</text>
</comment>
<dbReference type="InterPro" id="IPR002563">
    <property type="entry name" value="Flavin_Rdtase-like_dom"/>
</dbReference>
<dbReference type="SUPFAM" id="SSF50475">
    <property type="entry name" value="FMN-binding split barrel"/>
    <property type="match status" value="1"/>
</dbReference>
<evidence type="ECO:0000259" key="1">
    <source>
        <dbReference type="SMART" id="SM00903"/>
    </source>
</evidence>
<dbReference type="VEuPathDB" id="FungiDB:ASPNIDRAFT2_1177220"/>
<evidence type="ECO:0000313" key="3">
    <source>
        <dbReference type="Proteomes" id="UP000068243"/>
    </source>
</evidence>
<dbReference type="PANTHER" id="PTHR43812">
    <property type="entry name" value="BLR2425 PROTEIN"/>
    <property type="match status" value="1"/>
</dbReference>
<dbReference type="EMBL" id="BCMY01000025">
    <property type="protein sequence ID" value="GAQ47139.1"/>
    <property type="molecule type" value="Genomic_DNA"/>
</dbReference>
<dbReference type="VEuPathDB" id="FungiDB:An03g06620"/>
<feature type="domain" description="Flavin reductase like" evidence="1">
    <location>
        <begin position="294"/>
        <end position="453"/>
    </location>
</feature>
<gene>
    <name evidence="2" type="ORF">ABL_09800</name>
</gene>
<accession>A0A100ITN5</accession>
<organism evidence="2 3">
    <name type="scientific">Aspergillus niger</name>
    <dbReference type="NCBI Taxonomy" id="5061"/>
    <lineage>
        <taxon>Eukaryota</taxon>
        <taxon>Fungi</taxon>
        <taxon>Dikarya</taxon>
        <taxon>Ascomycota</taxon>
        <taxon>Pezizomycotina</taxon>
        <taxon>Eurotiomycetes</taxon>
        <taxon>Eurotiomycetidae</taxon>
        <taxon>Eurotiales</taxon>
        <taxon>Aspergillaceae</taxon>
        <taxon>Aspergillus</taxon>
        <taxon>Aspergillus subgen. Circumdati</taxon>
    </lineage>
</organism>
<dbReference type="PaxDb" id="5061-CADANGAP00003581"/>
<sequence>MLCYHISFFRSLWPLVTREDFDDAREVARYMIYHYNEVNKGFGRPLRLYDKKQGVDPQNWTLDINPINSMFEPRTDAFWRTKITSPIMSDDDAWEYMSYFLETIDRMFKVESDNMDTLQIYFMPAKGGWTLQELKGVVRAIIHFKDVIEDFVDPYLHTADRDCEATKVMDPKVKEALINGLELATDHDQLNQFLSSSSGLENFRNWKFWQWPASDSNTLVFVREYLKIHRDEDIKNWYLFVDTFVRAGMNAHSSIIYNFNTDMEGLQQFLLRYNEDTDINWLCAFTAPPRLDMACVVPRPIGWISTTSPTGTPNLAPYSQFTNLTFDPPYVLFSSNQTVTGDRKDTVVNAESTGSFVWNLATWDLREAMNITAQQFPYGVNEFEKAGLTAEPSTVLPVEVPMVKESPVRFECVYHSTMRLPGNPPMGTVDVVVGRVVGVHIDEGVLTDGILDVKKTKPIARCGYFQYAVVEDTFEMVIPGMSKDVLYGLEGSARMNGEKAREIKEGKEVGKEKGLL</sequence>
<dbReference type="GO" id="GO:0010181">
    <property type="term" value="F:FMN binding"/>
    <property type="evidence" value="ECO:0007669"/>
    <property type="project" value="InterPro"/>
</dbReference>
<name>A0A100ITN5_ASPNG</name>
<evidence type="ECO:0000313" key="2">
    <source>
        <dbReference type="EMBL" id="GAQ47139.1"/>
    </source>
</evidence>
<dbReference type="OrthoDB" id="298012at2759"/>
<protein>
    <submittedName>
        <fullName evidence="2">Similar to An03g06610</fullName>
    </submittedName>
</protein>
<dbReference type="VEuPathDB" id="FungiDB:ASPNIDRAFT2_1125686"/>
<dbReference type="Proteomes" id="UP000068243">
    <property type="component" value="Unassembled WGS sequence"/>
</dbReference>
<dbReference type="VEuPathDB" id="FungiDB:An03g06610"/>
<dbReference type="Gene3D" id="2.30.110.10">
    <property type="entry name" value="Electron Transport, Fmn-binding Protein, Chain A"/>
    <property type="match status" value="1"/>
</dbReference>
<dbReference type="VEuPathDB" id="FungiDB:M747DRAFT_232594"/>
<dbReference type="PANTHER" id="PTHR43812:SF2">
    <property type="entry name" value="FLAVIN REDUCTASE LIKE DOMAIN-CONTAINING PROTEIN"/>
    <property type="match status" value="1"/>
</dbReference>
<dbReference type="Pfam" id="PF01613">
    <property type="entry name" value="Flavin_Reduct"/>
    <property type="match status" value="1"/>
</dbReference>
<dbReference type="InterPro" id="IPR012349">
    <property type="entry name" value="Split_barrel_FMN-bd"/>
</dbReference>
<dbReference type="VEuPathDB" id="FungiDB:M747DRAFT_276328"/>
<dbReference type="VEuPathDB" id="FungiDB:ATCC64974_76010"/>
<dbReference type="AlphaFoldDB" id="A0A100ITN5"/>
<reference evidence="3" key="1">
    <citation type="journal article" date="2016" name="Genome Announc.">
        <title>Draft genome sequence of Aspergillus niger strain An76.</title>
        <authorList>
            <person name="Gong W."/>
            <person name="Cheng Z."/>
            <person name="Zhang H."/>
            <person name="Liu L."/>
            <person name="Gao P."/>
            <person name="Wang L."/>
        </authorList>
    </citation>
    <scope>NUCLEOTIDE SEQUENCE [LARGE SCALE GENOMIC DNA]</scope>
    <source>
        <strain evidence="3">An76</strain>
    </source>
</reference>
<dbReference type="VEuPathDB" id="FungiDB:ATCC64974_76020"/>
<dbReference type="SMART" id="SM00903">
    <property type="entry name" value="Flavin_Reduct"/>
    <property type="match status" value="1"/>
</dbReference>
<proteinExistence type="predicted"/>